<comment type="similarity">
    <text evidence="2">Belongs to the TRAFAC class TrmE-Era-EngA-EngB-Septin-like GTPase superfamily. EngB GTPase family.</text>
</comment>
<dbReference type="GO" id="GO:0005739">
    <property type="term" value="C:mitochondrion"/>
    <property type="evidence" value="ECO:0007669"/>
    <property type="project" value="TreeGrafter"/>
</dbReference>
<protein>
    <recommendedName>
        <fullName evidence="3">GTP-binding protein 8</fullName>
    </recommendedName>
</protein>
<dbReference type="Gene3D" id="3.40.50.300">
    <property type="entry name" value="P-loop containing nucleotide triphosphate hydrolases"/>
    <property type="match status" value="1"/>
</dbReference>
<feature type="region of interest" description="Disordered" evidence="8">
    <location>
        <begin position="1"/>
        <end position="102"/>
    </location>
</feature>
<dbReference type="InterPro" id="IPR052279">
    <property type="entry name" value="EngB_GTPase"/>
</dbReference>
<reference evidence="10 11" key="1">
    <citation type="journal article" date="2018" name="Nat. Ecol. Evol.">
        <title>Pezizomycetes genomes reveal the molecular basis of ectomycorrhizal truffle lifestyle.</title>
        <authorList>
            <person name="Murat C."/>
            <person name="Payen T."/>
            <person name="Noel B."/>
            <person name="Kuo A."/>
            <person name="Morin E."/>
            <person name="Chen J."/>
            <person name="Kohler A."/>
            <person name="Krizsan K."/>
            <person name="Balestrini R."/>
            <person name="Da Silva C."/>
            <person name="Montanini B."/>
            <person name="Hainaut M."/>
            <person name="Levati E."/>
            <person name="Barry K.W."/>
            <person name="Belfiori B."/>
            <person name="Cichocki N."/>
            <person name="Clum A."/>
            <person name="Dockter R.B."/>
            <person name="Fauchery L."/>
            <person name="Guy J."/>
            <person name="Iotti M."/>
            <person name="Le Tacon F."/>
            <person name="Lindquist E.A."/>
            <person name="Lipzen A."/>
            <person name="Malagnac F."/>
            <person name="Mello A."/>
            <person name="Molinier V."/>
            <person name="Miyauchi S."/>
            <person name="Poulain J."/>
            <person name="Riccioni C."/>
            <person name="Rubini A."/>
            <person name="Sitrit Y."/>
            <person name="Splivallo R."/>
            <person name="Traeger S."/>
            <person name="Wang M."/>
            <person name="Zifcakova L."/>
            <person name="Wipf D."/>
            <person name="Zambonelli A."/>
            <person name="Paolocci F."/>
            <person name="Nowrousian M."/>
            <person name="Ottonello S."/>
            <person name="Baldrian P."/>
            <person name="Spatafora J.W."/>
            <person name="Henrissat B."/>
            <person name="Nagy L.G."/>
            <person name="Aury J.M."/>
            <person name="Wincker P."/>
            <person name="Grigoriev I.V."/>
            <person name="Bonfante P."/>
            <person name="Martin F.M."/>
        </authorList>
    </citation>
    <scope>NUCLEOTIDE SEQUENCE [LARGE SCALE GENOMIC DNA]</scope>
    <source>
        <strain evidence="10 11">ATCC MYA-4762</strain>
    </source>
</reference>
<dbReference type="FunCoup" id="A0A3N4LU67">
    <property type="interactions" value="246"/>
</dbReference>
<evidence type="ECO:0000256" key="4">
    <source>
        <dbReference type="ARBA" id="ARBA00022723"/>
    </source>
</evidence>
<keyword evidence="7" id="KW-0342">GTP-binding</keyword>
<feature type="domain" description="EngB-type G" evidence="9">
    <location>
        <begin position="180"/>
        <end position="339"/>
    </location>
</feature>
<keyword evidence="6" id="KW-0460">Magnesium</keyword>
<dbReference type="InterPro" id="IPR027417">
    <property type="entry name" value="P-loop_NTPase"/>
</dbReference>
<dbReference type="OrthoDB" id="391988at2759"/>
<comment type="cofactor">
    <cofactor evidence="1">
        <name>Mg(2+)</name>
        <dbReference type="ChEBI" id="CHEBI:18420"/>
    </cofactor>
</comment>
<keyword evidence="10" id="KW-0378">Hydrolase</keyword>
<evidence type="ECO:0000256" key="7">
    <source>
        <dbReference type="ARBA" id="ARBA00023134"/>
    </source>
</evidence>
<dbReference type="SUPFAM" id="SSF52540">
    <property type="entry name" value="P-loop containing nucleoside triphosphate hydrolases"/>
    <property type="match status" value="1"/>
</dbReference>
<dbReference type="PANTHER" id="PTHR46498:SF1">
    <property type="entry name" value="GTP-BINDING PROTEIN 8"/>
    <property type="match status" value="1"/>
</dbReference>
<name>A0A3N4LU67_9PEZI</name>
<keyword evidence="11" id="KW-1185">Reference proteome</keyword>
<accession>A0A3N4LU67</accession>
<dbReference type="Pfam" id="PF01926">
    <property type="entry name" value="MMR_HSR1"/>
    <property type="match status" value="1"/>
</dbReference>
<dbReference type="CDD" id="cd01876">
    <property type="entry name" value="YihA_EngB"/>
    <property type="match status" value="1"/>
</dbReference>
<organism evidence="10 11">
    <name type="scientific">Terfezia boudieri ATCC MYA-4762</name>
    <dbReference type="NCBI Taxonomy" id="1051890"/>
    <lineage>
        <taxon>Eukaryota</taxon>
        <taxon>Fungi</taxon>
        <taxon>Dikarya</taxon>
        <taxon>Ascomycota</taxon>
        <taxon>Pezizomycotina</taxon>
        <taxon>Pezizomycetes</taxon>
        <taxon>Pezizales</taxon>
        <taxon>Pezizaceae</taxon>
        <taxon>Terfezia</taxon>
    </lineage>
</organism>
<dbReference type="InterPro" id="IPR030393">
    <property type="entry name" value="G_ENGB_dom"/>
</dbReference>
<evidence type="ECO:0000256" key="3">
    <source>
        <dbReference type="ARBA" id="ARBA00015370"/>
    </source>
</evidence>
<gene>
    <name evidence="10" type="ORF">L211DRAFT_840456</name>
</gene>
<keyword evidence="4" id="KW-0479">Metal-binding</keyword>
<dbReference type="NCBIfam" id="TIGR03598">
    <property type="entry name" value="GTPase_YsxC"/>
    <property type="match status" value="1"/>
</dbReference>
<dbReference type="EMBL" id="ML121558">
    <property type="protein sequence ID" value="RPB21555.1"/>
    <property type="molecule type" value="Genomic_DNA"/>
</dbReference>
<dbReference type="PROSITE" id="PS51706">
    <property type="entry name" value="G_ENGB"/>
    <property type="match status" value="1"/>
</dbReference>
<dbReference type="Proteomes" id="UP000267821">
    <property type="component" value="Unassembled WGS sequence"/>
</dbReference>
<evidence type="ECO:0000313" key="11">
    <source>
        <dbReference type="Proteomes" id="UP000267821"/>
    </source>
</evidence>
<keyword evidence="5" id="KW-0547">Nucleotide-binding</keyword>
<dbReference type="GO" id="GO:0046872">
    <property type="term" value="F:metal ion binding"/>
    <property type="evidence" value="ECO:0007669"/>
    <property type="project" value="UniProtKB-KW"/>
</dbReference>
<evidence type="ECO:0000256" key="5">
    <source>
        <dbReference type="ARBA" id="ARBA00022741"/>
    </source>
</evidence>
<evidence type="ECO:0000256" key="6">
    <source>
        <dbReference type="ARBA" id="ARBA00022842"/>
    </source>
</evidence>
<evidence type="ECO:0000313" key="10">
    <source>
        <dbReference type="EMBL" id="RPB21555.1"/>
    </source>
</evidence>
<dbReference type="GO" id="GO:0016787">
    <property type="term" value="F:hydrolase activity"/>
    <property type="evidence" value="ECO:0007669"/>
    <property type="project" value="UniProtKB-KW"/>
</dbReference>
<dbReference type="InParanoid" id="A0A3N4LU67"/>
<proteinExistence type="inferred from homology"/>
<evidence type="ECO:0000256" key="1">
    <source>
        <dbReference type="ARBA" id="ARBA00001946"/>
    </source>
</evidence>
<evidence type="ECO:0000256" key="2">
    <source>
        <dbReference type="ARBA" id="ARBA00009638"/>
    </source>
</evidence>
<evidence type="ECO:0000256" key="8">
    <source>
        <dbReference type="SAM" id="MobiDB-lite"/>
    </source>
</evidence>
<dbReference type="GO" id="GO:0005525">
    <property type="term" value="F:GTP binding"/>
    <property type="evidence" value="ECO:0007669"/>
    <property type="project" value="UniProtKB-KW"/>
</dbReference>
<dbReference type="AlphaFoldDB" id="A0A3N4LU67"/>
<dbReference type="InterPro" id="IPR019987">
    <property type="entry name" value="GTP-bd_ribosome_bio_YsxC"/>
</dbReference>
<dbReference type="HAMAP" id="MF_00321">
    <property type="entry name" value="GTPase_EngB"/>
    <property type="match status" value="1"/>
</dbReference>
<dbReference type="PANTHER" id="PTHR46498">
    <property type="entry name" value="GTP-BINDING PROTEIN 8"/>
    <property type="match status" value="1"/>
</dbReference>
<feature type="compositionally biased region" description="Basic and acidic residues" evidence="8">
    <location>
        <begin position="79"/>
        <end position="92"/>
    </location>
</feature>
<feature type="compositionally biased region" description="Low complexity" evidence="8">
    <location>
        <begin position="13"/>
        <end position="28"/>
    </location>
</feature>
<evidence type="ECO:0000259" key="9">
    <source>
        <dbReference type="PROSITE" id="PS51706"/>
    </source>
</evidence>
<dbReference type="InterPro" id="IPR006073">
    <property type="entry name" value="GTP-bd"/>
</dbReference>
<sequence length="369" mass="40896">MSISSPSGHLLRRFSSSASPLLPRASPRTPRPPISVAHPFAVPNKTAAPTTLKELWEDPEVSNEGKYMTWRPPNYVGKQSDRAPPDFFDHKPQSRPPQNWQDQRTLLEPQLGAETSPKPRRKFPSAEELAVPLYRDALSLRWETLPPTTDQLKATERFFLQYPPKFLWSADKFKTIDYGNVPEVAFLGRSNVGKSSLLNALLNNSTMARTSSKPGHTRLMNAFSISQGKLVLLDMPGYGHASRPEWGVQIMKYLLSRKQFRRAFVLIDGLHGAKSSDLMLLDHLGASGVPYQIVLSKVDRLKQEGLDAAFDNIKALLTDKQERRGTSALGEVLGTAADPAKKSKSKVGMAELRWAVMVAAGLDGSISLE</sequence>
<dbReference type="STRING" id="1051890.A0A3N4LU67"/>